<reference evidence="5" key="1">
    <citation type="submission" date="2020-11" db="EMBL/GenBank/DDBJ databases">
        <title>Halonatronomonas betainensis gen. nov., sp. nov. a novel haloalkaliphilic representative of the family Halanaerobiacae capable of betaine degradation.</title>
        <authorList>
            <person name="Boltyanskaya Y."/>
            <person name="Kevbrin V."/>
            <person name="Detkova E."/>
            <person name="Grouzdev D.S."/>
            <person name="Koziaeva V."/>
            <person name="Zhilina T."/>
        </authorList>
    </citation>
    <scope>NUCLEOTIDE SEQUENCE</scope>
    <source>
        <strain evidence="5">Z-7014</strain>
    </source>
</reference>
<dbReference type="InterPro" id="IPR036388">
    <property type="entry name" value="WH-like_DNA-bd_sf"/>
</dbReference>
<keyword evidence="2" id="KW-0238">DNA-binding</keyword>
<organism evidence="5 6">
    <name type="scientific">Halonatronomonas betaini</name>
    <dbReference type="NCBI Taxonomy" id="2778430"/>
    <lineage>
        <taxon>Bacteria</taxon>
        <taxon>Bacillati</taxon>
        <taxon>Bacillota</taxon>
        <taxon>Clostridia</taxon>
        <taxon>Halanaerobiales</taxon>
        <taxon>Halarsenatibacteraceae</taxon>
        <taxon>Halonatronomonas</taxon>
    </lineage>
</organism>
<dbReference type="SMART" id="SM00418">
    <property type="entry name" value="HTH_ARSR"/>
    <property type="match status" value="1"/>
</dbReference>
<dbReference type="InterPro" id="IPR036390">
    <property type="entry name" value="WH_DNA-bd_sf"/>
</dbReference>
<dbReference type="Proteomes" id="UP000621436">
    <property type="component" value="Unassembled WGS sequence"/>
</dbReference>
<dbReference type="GO" id="GO:0003677">
    <property type="term" value="F:DNA binding"/>
    <property type="evidence" value="ECO:0007669"/>
    <property type="project" value="UniProtKB-KW"/>
</dbReference>
<dbReference type="PANTHER" id="PTHR33154">
    <property type="entry name" value="TRANSCRIPTIONAL REGULATOR, ARSR FAMILY"/>
    <property type="match status" value="1"/>
</dbReference>
<name>A0A931F9T2_9FIRM</name>
<gene>
    <name evidence="5" type="ORF">I0Q91_03975</name>
</gene>
<evidence type="ECO:0000256" key="1">
    <source>
        <dbReference type="ARBA" id="ARBA00023015"/>
    </source>
</evidence>
<keyword evidence="1" id="KW-0805">Transcription regulation</keyword>
<dbReference type="PANTHER" id="PTHR33154:SF33">
    <property type="entry name" value="TRANSCRIPTIONAL REPRESSOR SDPR"/>
    <property type="match status" value="1"/>
</dbReference>
<dbReference type="InterPro" id="IPR051081">
    <property type="entry name" value="HTH_MetalResp_TranReg"/>
</dbReference>
<evidence type="ECO:0000256" key="3">
    <source>
        <dbReference type="ARBA" id="ARBA00023163"/>
    </source>
</evidence>
<evidence type="ECO:0000259" key="4">
    <source>
        <dbReference type="PROSITE" id="PS50987"/>
    </source>
</evidence>
<dbReference type="SUPFAM" id="SSF46785">
    <property type="entry name" value="Winged helix' DNA-binding domain"/>
    <property type="match status" value="1"/>
</dbReference>
<dbReference type="EMBL" id="JADPIE010000002">
    <property type="protein sequence ID" value="MBF8436227.1"/>
    <property type="molecule type" value="Genomic_DNA"/>
</dbReference>
<dbReference type="PROSITE" id="PS50987">
    <property type="entry name" value="HTH_ARSR_2"/>
    <property type="match status" value="1"/>
</dbReference>
<accession>A0A931F9T2</accession>
<sequence length="98" mass="11722">MHDKFAYFFKSFSHNSRNRILRLLAENHEMTVDNLGRHMQINPSTVSRHLNTLKMQGVVKMRVEAPAHYYSLNKNTIEANFKEFMKFLYFEDPKDNKL</sequence>
<comment type="caution">
    <text evidence="5">The sequence shown here is derived from an EMBL/GenBank/DDBJ whole genome shotgun (WGS) entry which is preliminary data.</text>
</comment>
<keyword evidence="6" id="KW-1185">Reference proteome</keyword>
<proteinExistence type="predicted"/>
<evidence type="ECO:0000256" key="2">
    <source>
        <dbReference type="ARBA" id="ARBA00023125"/>
    </source>
</evidence>
<evidence type="ECO:0000313" key="6">
    <source>
        <dbReference type="Proteomes" id="UP000621436"/>
    </source>
</evidence>
<dbReference type="GO" id="GO:0003700">
    <property type="term" value="F:DNA-binding transcription factor activity"/>
    <property type="evidence" value="ECO:0007669"/>
    <property type="project" value="InterPro"/>
</dbReference>
<dbReference type="RefSeq" id="WP_270453026.1">
    <property type="nucleotide sequence ID" value="NZ_JADPIE010000002.1"/>
</dbReference>
<dbReference type="InterPro" id="IPR001845">
    <property type="entry name" value="HTH_ArsR_DNA-bd_dom"/>
</dbReference>
<keyword evidence="3" id="KW-0804">Transcription</keyword>
<feature type="domain" description="HTH arsR-type" evidence="4">
    <location>
        <begin position="1"/>
        <end position="92"/>
    </location>
</feature>
<dbReference type="NCBIfam" id="NF033788">
    <property type="entry name" value="HTH_metalloreg"/>
    <property type="match status" value="1"/>
</dbReference>
<dbReference type="Pfam" id="PF01022">
    <property type="entry name" value="HTH_5"/>
    <property type="match status" value="1"/>
</dbReference>
<dbReference type="Gene3D" id="1.10.10.10">
    <property type="entry name" value="Winged helix-like DNA-binding domain superfamily/Winged helix DNA-binding domain"/>
    <property type="match status" value="1"/>
</dbReference>
<protein>
    <submittedName>
        <fullName evidence="5">Winged helix-turn-helix transcriptional regulator</fullName>
    </submittedName>
</protein>
<dbReference type="InterPro" id="IPR011991">
    <property type="entry name" value="ArsR-like_HTH"/>
</dbReference>
<dbReference type="AlphaFoldDB" id="A0A931F9T2"/>
<dbReference type="CDD" id="cd00090">
    <property type="entry name" value="HTH_ARSR"/>
    <property type="match status" value="1"/>
</dbReference>
<evidence type="ECO:0000313" key="5">
    <source>
        <dbReference type="EMBL" id="MBF8436227.1"/>
    </source>
</evidence>
<dbReference type="PRINTS" id="PR00778">
    <property type="entry name" value="HTHARSR"/>
</dbReference>